<name>A0A7J6N6P9_PEROL</name>
<comment type="caution">
    <text evidence="1">The sequence shown here is derived from an EMBL/GenBank/DDBJ whole genome shotgun (WGS) entry which is preliminary data.</text>
</comment>
<organism evidence="1 2">
    <name type="scientific">Perkinsus olseni</name>
    <name type="common">Perkinsus atlanticus</name>
    <dbReference type="NCBI Taxonomy" id="32597"/>
    <lineage>
        <taxon>Eukaryota</taxon>
        <taxon>Sar</taxon>
        <taxon>Alveolata</taxon>
        <taxon>Perkinsozoa</taxon>
        <taxon>Perkinsea</taxon>
        <taxon>Perkinsida</taxon>
        <taxon>Perkinsidae</taxon>
        <taxon>Perkinsus</taxon>
    </lineage>
</organism>
<dbReference type="AlphaFoldDB" id="A0A7J6N6P9"/>
<sequence>MVFDMVASGEKSYEAVIDESKHEEEAEKREDVQKVVARAKYSIGLLGGAFRGLNDKRPVALFLNELRNLEEHGCASAVAKSLTSKANLDADVNSYCSRELKRQCGVKNIAKDQWAKKLELLEAILMKEYTVVGCNISIQHEWDVLL</sequence>
<evidence type="ECO:0000313" key="2">
    <source>
        <dbReference type="Proteomes" id="UP000541610"/>
    </source>
</evidence>
<protein>
    <submittedName>
        <fullName evidence="1">Uncharacterized protein</fullName>
    </submittedName>
</protein>
<dbReference type="OrthoDB" id="10554985at2759"/>
<accession>A0A7J6N6P9</accession>
<evidence type="ECO:0000313" key="1">
    <source>
        <dbReference type="EMBL" id="KAF4679424.1"/>
    </source>
</evidence>
<dbReference type="EMBL" id="JABANP010000738">
    <property type="protein sequence ID" value="KAF4679424.1"/>
    <property type="molecule type" value="Genomic_DNA"/>
</dbReference>
<dbReference type="Proteomes" id="UP000541610">
    <property type="component" value="Unassembled WGS sequence"/>
</dbReference>
<proteinExistence type="predicted"/>
<gene>
    <name evidence="1" type="ORF">FOZ60_015073</name>
</gene>
<reference evidence="1 2" key="1">
    <citation type="submission" date="2020-04" db="EMBL/GenBank/DDBJ databases">
        <title>Perkinsus olseni comparative genomics.</title>
        <authorList>
            <person name="Bogema D.R."/>
        </authorList>
    </citation>
    <scope>NUCLEOTIDE SEQUENCE [LARGE SCALE GENOMIC DNA]</scope>
    <source>
        <strain evidence="1">00978-12</strain>
    </source>
</reference>